<evidence type="ECO:0000313" key="10">
    <source>
        <dbReference type="Proteomes" id="UP000000600"/>
    </source>
</evidence>
<feature type="region of interest" description="Disordered" evidence="6">
    <location>
        <begin position="407"/>
        <end position="442"/>
    </location>
</feature>
<dbReference type="GO" id="GO:0030544">
    <property type="term" value="F:Hsp70 protein binding"/>
    <property type="evidence" value="ECO:0007669"/>
    <property type="project" value="InterPro"/>
</dbReference>
<dbReference type="Gene3D" id="2.10.230.10">
    <property type="entry name" value="Heat shock protein DnaJ, cysteine-rich domain"/>
    <property type="match status" value="1"/>
</dbReference>
<name>A0CTM1_PARTE</name>
<reference evidence="9 10" key="1">
    <citation type="journal article" date="2006" name="Nature">
        <title>Global trends of whole-genome duplications revealed by the ciliate Paramecium tetraurelia.</title>
        <authorList>
            <consortium name="Genoscope"/>
            <person name="Aury J.-M."/>
            <person name="Jaillon O."/>
            <person name="Duret L."/>
            <person name="Noel B."/>
            <person name="Jubin C."/>
            <person name="Porcel B.M."/>
            <person name="Segurens B."/>
            <person name="Daubin V."/>
            <person name="Anthouard V."/>
            <person name="Aiach N."/>
            <person name="Arnaiz O."/>
            <person name="Billaut A."/>
            <person name="Beisson J."/>
            <person name="Blanc I."/>
            <person name="Bouhouche K."/>
            <person name="Camara F."/>
            <person name="Duharcourt S."/>
            <person name="Guigo R."/>
            <person name="Gogendeau D."/>
            <person name="Katinka M."/>
            <person name="Keller A.-M."/>
            <person name="Kissmehl R."/>
            <person name="Klotz C."/>
            <person name="Koll F."/>
            <person name="Le Moue A."/>
            <person name="Lepere C."/>
            <person name="Malinsky S."/>
            <person name="Nowacki M."/>
            <person name="Nowak J.K."/>
            <person name="Plattner H."/>
            <person name="Poulain J."/>
            <person name="Ruiz F."/>
            <person name="Serrano V."/>
            <person name="Zagulski M."/>
            <person name="Dessen P."/>
            <person name="Betermier M."/>
            <person name="Weissenbach J."/>
            <person name="Scarpelli C."/>
            <person name="Schachter V."/>
            <person name="Sperling L."/>
            <person name="Meyer E."/>
            <person name="Cohen J."/>
            <person name="Wincker P."/>
        </authorList>
    </citation>
    <scope>NUCLEOTIDE SEQUENCE [LARGE SCALE GENOMIC DNA]</scope>
    <source>
        <strain evidence="9 10">Stock d4-2</strain>
    </source>
</reference>
<dbReference type="FunFam" id="2.60.260.20:FF:000003">
    <property type="entry name" value="DnaJ subfamily A member 2"/>
    <property type="match status" value="1"/>
</dbReference>
<dbReference type="PANTHER" id="PTHR43888">
    <property type="entry name" value="DNAJ-LIKE-2, ISOFORM A-RELATED"/>
    <property type="match status" value="1"/>
</dbReference>
<dbReference type="GO" id="GO:0005737">
    <property type="term" value="C:cytoplasm"/>
    <property type="evidence" value="ECO:0000318"/>
    <property type="project" value="GO_Central"/>
</dbReference>
<evidence type="ECO:0000256" key="6">
    <source>
        <dbReference type="SAM" id="MobiDB-lite"/>
    </source>
</evidence>
<evidence type="ECO:0000256" key="4">
    <source>
        <dbReference type="ARBA" id="ARBA00022833"/>
    </source>
</evidence>
<dbReference type="GO" id="GO:0005829">
    <property type="term" value="C:cytosol"/>
    <property type="evidence" value="ECO:0000318"/>
    <property type="project" value="GO_Central"/>
</dbReference>
<dbReference type="FunCoup" id="A0CTM1">
    <property type="interactions" value="669"/>
</dbReference>
<evidence type="ECO:0000313" key="9">
    <source>
        <dbReference type="EMBL" id="CAK74138.1"/>
    </source>
</evidence>
<dbReference type="GeneID" id="5027320"/>
<dbReference type="Gene3D" id="2.60.260.20">
    <property type="entry name" value="Urease metallochaperone UreE, N-terminal domain"/>
    <property type="match status" value="2"/>
</dbReference>
<dbReference type="InterPro" id="IPR036869">
    <property type="entry name" value="J_dom_sf"/>
</dbReference>
<proteinExistence type="predicted"/>
<dbReference type="Gene3D" id="1.10.287.110">
    <property type="entry name" value="DnaJ domain"/>
    <property type="match status" value="1"/>
</dbReference>
<dbReference type="SUPFAM" id="SSF49493">
    <property type="entry name" value="HSP40/DnaJ peptide-binding domain"/>
    <property type="match status" value="2"/>
</dbReference>
<evidence type="ECO:0000256" key="1">
    <source>
        <dbReference type="ARBA" id="ARBA00022723"/>
    </source>
</evidence>
<dbReference type="Pfam" id="PF00226">
    <property type="entry name" value="DnaJ"/>
    <property type="match status" value="1"/>
</dbReference>
<dbReference type="PRINTS" id="PR00625">
    <property type="entry name" value="JDOMAIN"/>
</dbReference>
<dbReference type="Proteomes" id="UP000000600">
    <property type="component" value="Unassembled WGS sequence"/>
</dbReference>
<keyword evidence="1 5" id="KW-0479">Metal-binding</keyword>
<evidence type="ECO:0000256" key="5">
    <source>
        <dbReference type="PROSITE-ProRule" id="PRU00546"/>
    </source>
</evidence>
<dbReference type="SUPFAM" id="SSF57938">
    <property type="entry name" value="DnaJ/Hsp40 cysteine-rich domain"/>
    <property type="match status" value="1"/>
</dbReference>
<feature type="zinc finger region" description="CR-type" evidence="5">
    <location>
        <begin position="163"/>
        <end position="245"/>
    </location>
</feature>
<dbReference type="InterPro" id="IPR044713">
    <property type="entry name" value="DNJA1/2-like"/>
</dbReference>
<dbReference type="CDD" id="cd10719">
    <property type="entry name" value="DnaJ_zf"/>
    <property type="match status" value="1"/>
</dbReference>
<dbReference type="PROSITE" id="PS51188">
    <property type="entry name" value="ZF_CR"/>
    <property type="match status" value="1"/>
</dbReference>
<dbReference type="PROSITE" id="PS50076">
    <property type="entry name" value="DNAJ_2"/>
    <property type="match status" value="1"/>
</dbReference>
<dbReference type="InterPro" id="IPR002939">
    <property type="entry name" value="DnaJ_C"/>
</dbReference>
<evidence type="ECO:0000256" key="2">
    <source>
        <dbReference type="ARBA" id="ARBA00022737"/>
    </source>
</evidence>
<dbReference type="AlphaFoldDB" id="A0CTM1"/>
<dbReference type="InterPro" id="IPR008971">
    <property type="entry name" value="HSP40/DnaJ_pept-bd"/>
</dbReference>
<dbReference type="STRING" id="5888.A0CTM1"/>
<dbReference type="FunFam" id="2.10.230.10:FF:000001">
    <property type="entry name" value="DnaJ subfamily A member 2"/>
    <property type="match status" value="1"/>
</dbReference>
<dbReference type="InterPro" id="IPR018253">
    <property type="entry name" value="DnaJ_domain_CS"/>
</dbReference>
<dbReference type="SUPFAM" id="SSF46565">
    <property type="entry name" value="Chaperone J-domain"/>
    <property type="match status" value="1"/>
</dbReference>
<accession>A0CTM1</accession>
<keyword evidence="10" id="KW-1185">Reference proteome</keyword>
<gene>
    <name evidence="9" type="ORF">GSPATT00010372001</name>
</gene>
<dbReference type="FunFam" id="1.10.287.110:FF:000041">
    <property type="entry name" value="Chaperone protein DNAj, putative"/>
    <property type="match status" value="1"/>
</dbReference>
<keyword evidence="4 5" id="KW-0862">Zinc</keyword>
<evidence type="ECO:0000259" key="8">
    <source>
        <dbReference type="PROSITE" id="PS51188"/>
    </source>
</evidence>
<dbReference type="GO" id="GO:0051087">
    <property type="term" value="F:protein-folding chaperone binding"/>
    <property type="evidence" value="ECO:0000318"/>
    <property type="project" value="GO_Central"/>
</dbReference>
<organism evidence="9 10">
    <name type="scientific">Paramecium tetraurelia</name>
    <dbReference type="NCBI Taxonomy" id="5888"/>
    <lineage>
        <taxon>Eukaryota</taxon>
        <taxon>Sar</taxon>
        <taxon>Alveolata</taxon>
        <taxon>Ciliophora</taxon>
        <taxon>Intramacronucleata</taxon>
        <taxon>Oligohymenophorea</taxon>
        <taxon>Peniculida</taxon>
        <taxon>Parameciidae</taxon>
        <taxon>Paramecium</taxon>
    </lineage>
</organism>
<dbReference type="GO" id="GO:0042026">
    <property type="term" value="P:protein refolding"/>
    <property type="evidence" value="ECO:0000318"/>
    <property type="project" value="GO_Central"/>
</dbReference>
<dbReference type="eggNOG" id="KOG0712">
    <property type="taxonomic scope" value="Eukaryota"/>
</dbReference>
<dbReference type="InterPro" id="IPR001623">
    <property type="entry name" value="DnaJ_domain"/>
</dbReference>
<keyword evidence="2" id="KW-0677">Repeat</keyword>
<dbReference type="CDD" id="cd10747">
    <property type="entry name" value="DnaJ_C"/>
    <property type="match status" value="1"/>
</dbReference>
<dbReference type="Pfam" id="PF00684">
    <property type="entry name" value="DnaJ_CXXCXGXG"/>
    <property type="match status" value="1"/>
</dbReference>
<dbReference type="EMBL" id="CT868174">
    <property type="protein sequence ID" value="CAK74138.1"/>
    <property type="molecule type" value="Genomic_DNA"/>
</dbReference>
<dbReference type="RefSeq" id="XP_001441535.1">
    <property type="nucleotide sequence ID" value="XM_001441498.2"/>
</dbReference>
<dbReference type="OMA" id="SSKYVYH"/>
<dbReference type="InParanoid" id="A0CTM1"/>
<evidence type="ECO:0000259" key="7">
    <source>
        <dbReference type="PROSITE" id="PS50076"/>
    </source>
</evidence>
<dbReference type="GO" id="GO:0008270">
    <property type="term" value="F:zinc ion binding"/>
    <property type="evidence" value="ECO:0007669"/>
    <property type="project" value="UniProtKB-KW"/>
</dbReference>
<protein>
    <submittedName>
        <fullName evidence="9">Uncharacterized protein</fullName>
    </submittedName>
</protein>
<dbReference type="Pfam" id="PF01556">
    <property type="entry name" value="DnaJ_C"/>
    <property type="match status" value="1"/>
</dbReference>
<dbReference type="HOGENOM" id="CLU_017633_10_0_1"/>
<dbReference type="InterPro" id="IPR001305">
    <property type="entry name" value="HSP_DnaJ_Cys-rich_dom"/>
</dbReference>
<keyword evidence="3 5" id="KW-0863">Zinc-finger</keyword>
<dbReference type="KEGG" id="ptm:GSPATT00010372001"/>
<dbReference type="GO" id="GO:0051082">
    <property type="term" value="F:unfolded protein binding"/>
    <property type="evidence" value="ECO:0007669"/>
    <property type="project" value="InterPro"/>
</dbReference>
<dbReference type="OrthoDB" id="550424at2759"/>
<feature type="domain" description="CR-type" evidence="8">
    <location>
        <begin position="163"/>
        <end position="245"/>
    </location>
</feature>
<dbReference type="SMART" id="SM00271">
    <property type="entry name" value="DnaJ"/>
    <property type="match status" value="1"/>
</dbReference>
<dbReference type="PROSITE" id="PS00636">
    <property type="entry name" value="DNAJ_1"/>
    <property type="match status" value="1"/>
</dbReference>
<feature type="domain" description="J" evidence="7">
    <location>
        <begin position="50"/>
        <end position="111"/>
    </location>
</feature>
<dbReference type="InterPro" id="IPR036410">
    <property type="entry name" value="HSP_DnaJ_Cys-rich_dom_sf"/>
</dbReference>
<evidence type="ECO:0000256" key="3">
    <source>
        <dbReference type="ARBA" id="ARBA00022771"/>
    </source>
</evidence>
<sequence>MKICQNFQTIFKYFNRCSQADLEVSLEVSPFGGMGEEESSNSPAEVDNKGLYDLIGIPPQSTTDDVKKAFRKKAVKEHPDKGGDPEKFKKLTEAYEILSNPEKKDLYDRYGMEGVKNGGGGGDMGDIFSQFFGGGGGRREQGPKKMKAKMREQQVTLEEVFEGKMIHLNHKRKRVCDGCEGKGGANAKQCTACKGRGMVQKLQMIGPGMYSQSTGPCTDCGGDGTIFPEKDRCKKCKGNKVMDQEKVIEIPLERGVPDEHDYQFYGESDEMPGVMAGDLYVRIKIKKHDVYERKGADLYINKKITLVEALTGTQFTLKFLDGTNLHISTKPGEIISPAQIKTLKKKGMPCYKDAMSEGDLHIRFEVEFPLSGQLKSEQIEQLKKVLPGPKQQQKLDAKKTLYLEEYDEAHVNSNPEGGKKDEEDDDDERGGHGGQRVQCAQQ</sequence>
<dbReference type="CDD" id="cd06257">
    <property type="entry name" value="DnaJ"/>
    <property type="match status" value="1"/>
</dbReference>